<dbReference type="Pfam" id="PF08387">
    <property type="entry name" value="FBD"/>
    <property type="match status" value="1"/>
</dbReference>
<dbReference type="PROSITE" id="PS50181">
    <property type="entry name" value="FBOX"/>
    <property type="match status" value="1"/>
</dbReference>
<gene>
    <name evidence="3" type="ORF">URODEC1_LOCUS106813</name>
</gene>
<feature type="domain" description="F-box" evidence="2">
    <location>
        <begin position="28"/>
        <end position="64"/>
    </location>
</feature>
<dbReference type="InterPro" id="IPR053781">
    <property type="entry name" value="F-box_AtFBL13-like"/>
</dbReference>
<dbReference type="PANTHER" id="PTHR34709:SF74">
    <property type="entry name" value="F-BOX DOMAIN-CONTAINING PROTEIN"/>
    <property type="match status" value="1"/>
</dbReference>
<dbReference type="EMBL" id="OZ075117">
    <property type="protein sequence ID" value="CAL5077791.1"/>
    <property type="molecule type" value="Genomic_DNA"/>
</dbReference>
<evidence type="ECO:0000256" key="1">
    <source>
        <dbReference type="SAM" id="MobiDB-lite"/>
    </source>
</evidence>
<dbReference type="Pfam" id="PF00646">
    <property type="entry name" value="F-box"/>
    <property type="match status" value="1"/>
</dbReference>
<dbReference type="InterPro" id="IPR055312">
    <property type="entry name" value="FBL15-like"/>
</dbReference>
<feature type="region of interest" description="Disordered" evidence="1">
    <location>
        <begin position="1"/>
        <end position="28"/>
    </location>
</feature>
<dbReference type="SUPFAM" id="SSF52047">
    <property type="entry name" value="RNI-like"/>
    <property type="match status" value="1"/>
</dbReference>
<dbReference type="Gene3D" id="1.20.1280.50">
    <property type="match status" value="1"/>
</dbReference>
<name>A0ABC9FL95_9POAL</name>
<evidence type="ECO:0000313" key="4">
    <source>
        <dbReference type="Proteomes" id="UP001497457"/>
    </source>
</evidence>
<reference evidence="3" key="1">
    <citation type="submission" date="2024-10" db="EMBL/GenBank/DDBJ databases">
        <authorList>
            <person name="Ryan C."/>
        </authorList>
    </citation>
    <scope>NUCLEOTIDE SEQUENCE [LARGE SCALE GENOMIC DNA]</scope>
</reference>
<dbReference type="CDD" id="cd22160">
    <property type="entry name" value="F-box_AtFBL13-like"/>
    <property type="match status" value="1"/>
</dbReference>
<dbReference type="PANTHER" id="PTHR34709">
    <property type="entry name" value="OS10G0396666 PROTEIN"/>
    <property type="match status" value="1"/>
</dbReference>
<dbReference type="InterPro" id="IPR001810">
    <property type="entry name" value="F-box_dom"/>
</dbReference>
<sequence length="504" mass="55968">MELSGGDGEGTAKRARLSSGDAAAPAGEDRLSALPDDVLALILLRLRTPEAARTSVLSRRWRRVWALLPELCVPTAPEPHRFRDALDAHEVPLRSLVVCAGGAAPESMAIWLPAAARRVSGDLTLVNFDPGKDGEEEAEAAKLSALELPCFEKATSISLFLGFRGLAMPPASAGVFARLTEIYLSHVRFHGPCALGDAVSSPRCPCLQRLTVDDSRGLGILTVSSESLLRMELKNLRGLWQVNVVAPALLELTVIHCFCNDDTQPVANISAPQLLSLEWRDAYDPSSVRLGKMAHLRLLGVSFYFVYGHDGLSQNHSCLSLLQRFEAIETLFLTLAYTREIENYQYLMEDMTVLPDITFLCLVVISSGHVFGASSFHVLRLCSRIRRLTLLFAAPTGSEAQTVCPSGCICDQPGEWENEELSLSHLEEFEIRDLKGSEHEVAFVKRFFSWATVLKQMKVTFHFKIPEIKAKELYQMFQSLSRPGMCMTFYIYRKFRKVVYVPEG</sequence>
<evidence type="ECO:0000313" key="3">
    <source>
        <dbReference type="EMBL" id="CAL5077791.1"/>
    </source>
</evidence>
<dbReference type="SUPFAM" id="SSF81383">
    <property type="entry name" value="F-box domain"/>
    <property type="match status" value="1"/>
</dbReference>
<dbReference type="Proteomes" id="UP001497457">
    <property type="component" value="Chromosome 7b"/>
</dbReference>
<evidence type="ECO:0000259" key="2">
    <source>
        <dbReference type="PROSITE" id="PS50181"/>
    </source>
</evidence>
<dbReference type="InterPro" id="IPR036047">
    <property type="entry name" value="F-box-like_dom_sf"/>
</dbReference>
<organism evidence="3 4">
    <name type="scientific">Urochloa decumbens</name>
    <dbReference type="NCBI Taxonomy" id="240449"/>
    <lineage>
        <taxon>Eukaryota</taxon>
        <taxon>Viridiplantae</taxon>
        <taxon>Streptophyta</taxon>
        <taxon>Embryophyta</taxon>
        <taxon>Tracheophyta</taxon>
        <taxon>Spermatophyta</taxon>
        <taxon>Magnoliopsida</taxon>
        <taxon>Liliopsida</taxon>
        <taxon>Poales</taxon>
        <taxon>Poaceae</taxon>
        <taxon>PACMAD clade</taxon>
        <taxon>Panicoideae</taxon>
        <taxon>Panicodae</taxon>
        <taxon>Paniceae</taxon>
        <taxon>Melinidinae</taxon>
        <taxon>Urochloa</taxon>
    </lineage>
</organism>
<accession>A0ABC9FL95</accession>
<dbReference type="InterPro" id="IPR006566">
    <property type="entry name" value="FBD"/>
</dbReference>
<proteinExistence type="predicted"/>
<keyword evidence="4" id="KW-1185">Reference proteome</keyword>
<protein>
    <recommendedName>
        <fullName evidence="2">F-box domain-containing protein</fullName>
    </recommendedName>
</protein>
<dbReference type="AlphaFoldDB" id="A0ABC9FL95"/>